<organism evidence="1 2">
    <name type="scientific">Glycomyces artemisiae</name>
    <dbReference type="NCBI Taxonomy" id="1076443"/>
    <lineage>
        <taxon>Bacteria</taxon>
        <taxon>Bacillati</taxon>
        <taxon>Actinomycetota</taxon>
        <taxon>Actinomycetes</taxon>
        <taxon>Glycomycetales</taxon>
        <taxon>Glycomycetaceae</taxon>
        <taxon>Glycomyces</taxon>
    </lineage>
</organism>
<dbReference type="RefSeq" id="WP_106365515.1">
    <property type="nucleotide sequence ID" value="NZ_PVTJ01000008.1"/>
</dbReference>
<evidence type="ECO:0000313" key="1">
    <source>
        <dbReference type="EMBL" id="PRY56712.1"/>
    </source>
</evidence>
<gene>
    <name evidence="1" type="ORF">B0I28_10823</name>
</gene>
<dbReference type="SUPFAM" id="SSF55961">
    <property type="entry name" value="Bet v1-like"/>
    <property type="match status" value="1"/>
</dbReference>
<dbReference type="Pfam" id="PF10604">
    <property type="entry name" value="Polyketide_cyc2"/>
    <property type="match status" value="1"/>
</dbReference>
<dbReference type="OrthoDB" id="156693at2"/>
<accession>A0A2T0UFN1</accession>
<protein>
    <submittedName>
        <fullName evidence="1">Polyketide cyclase/dehydrase/lipid transport protein</fullName>
    </submittedName>
</protein>
<dbReference type="Proteomes" id="UP000238176">
    <property type="component" value="Unassembled WGS sequence"/>
</dbReference>
<dbReference type="InterPro" id="IPR019587">
    <property type="entry name" value="Polyketide_cyclase/dehydratase"/>
</dbReference>
<comment type="caution">
    <text evidence="1">The sequence shown here is derived from an EMBL/GenBank/DDBJ whole genome shotgun (WGS) entry which is preliminary data.</text>
</comment>
<dbReference type="AlphaFoldDB" id="A0A2T0UFN1"/>
<keyword evidence="2" id="KW-1185">Reference proteome</keyword>
<dbReference type="EMBL" id="PVTJ01000008">
    <property type="protein sequence ID" value="PRY56712.1"/>
    <property type="molecule type" value="Genomic_DNA"/>
</dbReference>
<evidence type="ECO:0000313" key="2">
    <source>
        <dbReference type="Proteomes" id="UP000238176"/>
    </source>
</evidence>
<name>A0A2T0UFN1_9ACTN</name>
<sequence>MSAIRFLRWSADGRRSVLAIEPGPAPRLTETPAPDDAVVPGAAGIALLDAPAGWLGSGAAPLGALLYTGPGPDDLLAAVAEGRTDDLAPTRAAGEIHVDAAPEAVWSVLADVERWPQVRGDVGDVRADGPAAPGATFTWSAGPNRVTSTFGAVEPGRLLTYVSTSAGAHFTHVYCTEPAGTGTLLSCKETLSGPVVAALLPSAALQAGVDSWLAGVKAAAESR</sequence>
<proteinExistence type="predicted"/>
<dbReference type="InterPro" id="IPR023393">
    <property type="entry name" value="START-like_dom_sf"/>
</dbReference>
<reference evidence="1 2" key="1">
    <citation type="submission" date="2018-03" db="EMBL/GenBank/DDBJ databases">
        <title>Genomic Encyclopedia of Type Strains, Phase III (KMG-III): the genomes of soil and plant-associated and newly described type strains.</title>
        <authorList>
            <person name="Whitman W."/>
        </authorList>
    </citation>
    <scope>NUCLEOTIDE SEQUENCE [LARGE SCALE GENOMIC DNA]</scope>
    <source>
        <strain evidence="1 2">CGMCC 4.7067</strain>
    </source>
</reference>
<dbReference type="Gene3D" id="3.30.530.20">
    <property type="match status" value="1"/>
</dbReference>